<dbReference type="InterPro" id="IPR002645">
    <property type="entry name" value="STAS_dom"/>
</dbReference>
<reference evidence="9 10" key="1">
    <citation type="submission" date="2024-10" db="EMBL/GenBank/DDBJ databases">
        <title>Updated reference genomes for cyclostephanoid diatoms.</title>
        <authorList>
            <person name="Roberts W.R."/>
            <person name="Alverson A.J."/>
        </authorList>
    </citation>
    <scope>NUCLEOTIDE SEQUENCE [LARGE SCALE GENOMIC DNA]</scope>
    <source>
        <strain evidence="9 10">AJA228-03</strain>
    </source>
</reference>
<gene>
    <name evidence="9" type="ORF">ACHAXA_008965</name>
</gene>
<dbReference type="GO" id="GO:0016020">
    <property type="term" value="C:membrane"/>
    <property type="evidence" value="ECO:0007669"/>
    <property type="project" value="UniProtKB-SubCell"/>
</dbReference>
<comment type="caution">
    <text evidence="9">The sequence shown here is derived from an EMBL/GenBank/DDBJ whole genome shotgun (WGS) entry which is preliminary data.</text>
</comment>
<evidence type="ECO:0000256" key="3">
    <source>
        <dbReference type="ARBA" id="ARBA00022989"/>
    </source>
</evidence>
<feature type="transmembrane region" description="Helical" evidence="6">
    <location>
        <begin position="174"/>
        <end position="193"/>
    </location>
</feature>
<evidence type="ECO:0000259" key="8">
    <source>
        <dbReference type="PROSITE" id="PS50801"/>
    </source>
</evidence>
<sequence>PPSSHRPTAVHLDDCHRHRGTAAAARPSSSSSTSLTTRAAVPAGRRRNSLVAMAVAEDIRTSISGMPSTMYGHVDDDDDGGVGGGRTNDDDFAMEGATSELRATHDVTSETRTDVIRIIARTNAFESSSFGIPRDAISQIPSVLVACAFVFMLGIPFGAAFFPTELILPGKDILGLRMFLFATLVSQLTFTYASKFDNCVGVQMVENVPFYLELSRISMSVGESGNGGGDGGGGGGGGTAETNATTTTISTLFFLFGSSSVIVGIVFYLLGRFELGRVLYFFPRHVLVGCIGGIGLFIVVTSLEVSTNTTFSFTIDGIEDCVFRHIHLLLPIFAFESLLRLLMRLCTTEDGSVRYPLLGPIYYCSITPAFYAILHVMGITTESAEEMGYFFPPLISSSSDSYVGGGGDLFRIFEMVDFRSISWAAVIKSMPTLLGLTAFSLIHVPINIPAFAISTNVEPDMNVELIAHGYSNAISGLFGGLQNYLAYSPSVVYYKSQGNGKRSSLSIVAITIVIFIYGPTIASYVPRCMAGTLLLHLGIDLFLEGAIESYGDYDTLEYSGICLIMIVMVTVGMDQALVAGLVAALSTYVAQSIVYQDPIRGTMTGARLRSSAWNRSIEAQRILQDPRTGREGIYVVFLQGHIFFGNVVNLAEDMKRRLHERRRAGNEPVVVILDFSNVLGVDSSAAQSIVKLKSFILKNFNIKILLFVTGNKDGFLCSYNLSQKVVDELGRKSIHVVEDKPFIKERRMSMAAGALSIESHYNVIADIPSSQVFETIDDALIFAEDVLIALEDPTILQTDSHERFPLMRRTSNNINEVMQILETLMPEATENETEILADLLTPEQYQRDDVVWKQGDSSESLKVVVSGTLISLLEDEASDATGSICPGAVIGELGLVNGIPRMTTVKVLSEDATLYSLSREKWQLLTDRYPKIARYIDMLVIRYLFHRVQHVSNNVFERRSLPV</sequence>
<feature type="domain" description="STAS" evidence="8">
    <location>
        <begin position="631"/>
        <end position="783"/>
    </location>
</feature>
<dbReference type="InterPro" id="IPR000595">
    <property type="entry name" value="cNMP-bd_dom"/>
</dbReference>
<comment type="subcellular location">
    <subcellularLocation>
        <location evidence="1">Membrane</location>
        <topology evidence="1">Multi-pass membrane protein</topology>
    </subcellularLocation>
</comment>
<evidence type="ECO:0000256" key="2">
    <source>
        <dbReference type="ARBA" id="ARBA00022692"/>
    </source>
</evidence>
<protein>
    <recommendedName>
        <fullName evidence="11">Sulfate Permease (SulP) Family</fullName>
    </recommendedName>
</protein>
<dbReference type="InterPro" id="IPR014710">
    <property type="entry name" value="RmlC-like_jellyroll"/>
</dbReference>
<evidence type="ECO:0000313" key="10">
    <source>
        <dbReference type="Proteomes" id="UP001530377"/>
    </source>
</evidence>
<evidence type="ECO:0000259" key="7">
    <source>
        <dbReference type="PROSITE" id="PS50042"/>
    </source>
</evidence>
<dbReference type="Pfam" id="PF01740">
    <property type="entry name" value="STAS"/>
    <property type="match status" value="1"/>
</dbReference>
<dbReference type="InterPro" id="IPR018490">
    <property type="entry name" value="cNMP-bd_dom_sf"/>
</dbReference>
<dbReference type="PANTHER" id="PTHR43310">
    <property type="entry name" value="SULFATE TRANSPORTER YBAR-RELATED"/>
    <property type="match status" value="1"/>
</dbReference>
<feature type="non-terminal residue" evidence="9">
    <location>
        <position position="1"/>
    </location>
</feature>
<keyword evidence="2 6" id="KW-0812">Transmembrane</keyword>
<accession>A0ABD3SBS5</accession>
<dbReference type="Pfam" id="PF00027">
    <property type="entry name" value="cNMP_binding"/>
    <property type="match status" value="1"/>
</dbReference>
<evidence type="ECO:0000256" key="1">
    <source>
        <dbReference type="ARBA" id="ARBA00004141"/>
    </source>
</evidence>
<dbReference type="CDD" id="cd00038">
    <property type="entry name" value="CAP_ED"/>
    <property type="match status" value="1"/>
</dbReference>
<evidence type="ECO:0000256" key="6">
    <source>
        <dbReference type="SAM" id="Phobius"/>
    </source>
</evidence>
<feature type="compositionally biased region" description="Low complexity" evidence="5">
    <location>
        <begin position="21"/>
        <end position="40"/>
    </location>
</feature>
<dbReference type="InterPro" id="IPR036513">
    <property type="entry name" value="STAS_dom_sf"/>
</dbReference>
<evidence type="ECO:0000313" key="9">
    <source>
        <dbReference type="EMBL" id="KAL3821925.1"/>
    </source>
</evidence>
<feature type="transmembrane region" description="Helical" evidence="6">
    <location>
        <begin position="143"/>
        <end position="162"/>
    </location>
</feature>
<evidence type="ECO:0008006" key="11">
    <source>
        <dbReference type="Google" id="ProtNLM"/>
    </source>
</evidence>
<dbReference type="AlphaFoldDB" id="A0ABD3SBS5"/>
<dbReference type="Pfam" id="PF00916">
    <property type="entry name" value="Sulfate_transp"/>
    <property type="match status" value="1"/>
</dbReference>
<keyword evidence="10" id="KW-1185">Reference proteome</keyword>
<feature type="transmembrane region" description="Helical" evidence="6">
    <location>
        <begin position="282"/>
        <end position="303"/>
    </location>
</feature>
<dbReference type="Gene3D" id="2.60.120.10">
    <property type="entry name" value="Jelly Rolls"/>
    <property type="match status" value="1"/>
</dbReference>
<keyword evidence="4 6" id="KW-0472">Membrane</keyword>
<dbReference type="SMART" id="SM00100">
    <property type="entry name" value="cNMP"/>
    <property type="match status" value="1"/>
</dbReference>
<evidence type="ECO:0000256" key="5">
    <source>
        <dbReference type="SAM" id="MobiDB-lite"/>
    </source>
</evidence>
<dbReference type="InterPro" id="IPR011547">
    <property type="entry name" value="SLC26A/SulP_dom"/>
</dbReference>
<name>A0ABD3SBS5_9STRA</name>
<feature type="transmembrane region" description="Helical" evidence="6">
    <location>
        <begin position="433"/>
        <end position="453"/>
    </location>
</feature>
<evidence type="ECO:0000256" key="4">
    <source>
        <dbReference type="ARBA" id="ARBA00023136"/>
    </source>
</evidence>
<dbReference type="Proteomes" id="UP001530377">
    <property type="component" value="Unassembled WGS sequence"/>
</dbReference>
<keyword evidence="3 6" id="KW-1133">Transmembrane helix</keyword>
<organism evidence="9 10">
    <name type="scientific">Cyclostephanos tholiformis</name>
    <dbReference type="NCBI Taxonomy" id="382380"/>
    <lineage>
        <taxon>Eukaryota</taxon>
        <taxon>Sar</taxon>
        <taxon>Stramenopiles</taxon>
        <taxon>Ochrophyta</taxon>
        <taxon>Bacillariophyta</taxon>
        <taxon>Coscinodiscophyceae</taxon>
        <taxon>Thalassiosirophycidae</taxon>
        <taxon>Stephanodiscales</taxon>
        <taxon>Stephanodiscaceae</taxon>
        <taxon>Cyclostephanos</taxon>
    </lineage>
</organism>
<dbReference type="InterPro" id="IPR052706">
    <property type="entry name" value="Membrane-Transporter-like"/>
</dbReference>
<dbReference type="Gene3D" id="3.30.750.24">
    <property type="entry name" value="STAS domain"/>
    <property type="match status" value="1"/>
</dbReference>
<feature type="transmembrane region" description="Helical" evidence="6">
    <location>
        <begin position="323"/>
        <end position="343"/>
    </location>
</feature>
<dbReference type="CDD" id="cd07042">
    <property type="entry name" value="STAS_SulP_like_sulfate_transporter"/>
    <property type="match status" value="1"/>
</dbReference>
<feature type="region of interest" description="Disordered" evidence="5">
    <location>
        <begin position="1"/>
        <end position="42"/>
    </location>
</feature>
<dbReference type="SUPFAM" id="SSF51206">
    <property type="entry name" value="cAMP-binding domain-like"/>
    <property type="match status" value="1"/>
</dbReference>
<proteinExistence type="predicted"/>
<feature type="region of interest" description="Disordered" evidence="5">
    <location>
        <begin position="67"/>
        <end position="88"/>
    </location>
</feature>
<feature type="transmembrane region" description="Helical" evidence="6">
    <location>
        <begin position="249"/>
        <end position="270"/>
    </location>
</feature>
<dbReference type="SUPFAM" id="SSF52091">
    <property type="entry name" value="SpoIIaa-like"/>
    <property type="match status" value="1"/>
</dbReference>
<feature type="transmembrane region" description="Helical" evidence="6">
    <location>
        <begin position="473"/>
        <end position="493"/>
    </location>
</feature>
<feature type="transmembrane region" description="Helical" evidence="6">
    <location>
        <begin position="505"/>
        <end position="525"/>
    </location>
</feature>
<feature type="transmembrane region" description="Helical" evidence="6">
    <location>
        <begin position="355"/>
        <end position="374"/>
    </location>
</feature>
<dbReference type="EMBL" id="JALLPB020000079">
    <property type="protein sequence ID" value="KAL3821925.1"/>
    <property type="molecule type" value="Genomic_DNA"/>
</dbReference>
<feature type="domain" description="Cyclic nucleotide-binding" evidence="7">
    <location>
        <begin position="824"/>
        <end position="925"/>
    </location>
</feature>
<dbReference type="PROSITE" id="PS50042">
    <property type="entry name" value="CNMP_BINDING_3"/>
    <property type="match status" value="1"/>
</dbReference>
<dbReference type="PROSITE" id="PS50801">
    <property type="entry name" value="STAS"/>
    <property type="match status" value="1"/>
</dbReference>
<dbReference type="PANTHER" id="PTHR43310:SF4">
    <property type="entry name" value="AFR304WP"/>
    <property type="match status" value="1"/>
</dbReference>